<dbReference type="SUPFAM" id="SSF74650">
    <property type="entry name" value="Galactose mutarotase-like"/>
    <property type="match status" value="1"/>
</dbReference>
<evidence type="ECO:0000313" key="7">
    <source>
        <dbReference type="EMBL" id="VGO18181.1"/>
    </source>
</evidence>
<dbReference type="InterPro" id="IPR014718">
    <property type="entry name" value="GH-type_carb-bd"/>
</dbReference>
<dbReference type="InterPro" id="IPR003159">
    <property type="entry name" value="Lyase_8_central_dom"/>
</dbReference>
<dbReference type="InterPro" id="IPR011071">
    <property type="entry name" value="Lyase_8-like_C"/>
</dbReference>
<dbReference type="InterPro" id="IPR039174">
    <property type="entry name" value="Chondroitin_ABC_lyase"/>
</dbReference>
<accession>A0A6C2UFI1</accession>
<protein>
    <submittedName>
        <fullName evidence="7">Chondroitin sulfate ABC exolyase</fullName>
    </submittedName>
</protein>
<dbReference type="Proteomes" id="UP000346198">
    <property type="component" value="Unassembled WGS sequence"/>
</dbReference>
<dbReference type="GO" id="GO:0016837">
    <property type="term" value="F:carbon-oxygen lyase activity, acting on polysaccharides"/>
    <property type="evidence" value="ECO:0007669"/>
    <property type="project" value="UniProtKB-ARBA"/>
</dbReference>
<dbReference type="EMBL" id="CAAHFH010000001">
    <property type="protein sequence ID" value="VGO18181.1"/>
    <property type="molecule type" value="Genomic_DNA"/>
</dbReference>
<feature type="domain" description="Lyase N-terminal" evidence="5">
    <location>
        <begin position="35"/>
        <end position="210"/>
    </location>
</feature>
<dbReference type="InterPro" id="IPR015176">
    <property type="entry name" value="Lyase_N"/>
</dbReference>
<dbReference type="Gene3D" id="1.50.10.100">
    <property type="entry name" value="Chondroitin AC/alginate lyase"/>
    <property type="match status" value="1"/>
</dbReference>
<dbReference type="Pfam" id="PF09092">
    <property type="entry name" value="Lyase_N"/>
    <property type="match status" value="1"/>
</dbReference>
<proteinExistence type="inferred from homology"/>
<evidence type="ECO:0000313" key="8">
    <source>
        <dbReference type="Proteomes" id="UP000346198"/>
    </source>
</evidence>
<gene>
    <name evidence="7" type="primary">chonabc_1</name>
    <name evidence="7" type="ORF">SCARR_00232</name>
</gene>
<feature type="domain" description="Polysaccharide lyase family 8 C-terminal" evidence="4">
    <location>
        <begin position="869"/>
        <end position="930"/>
    </location>
</feature>
<dbReference type="InterPro" id="IPR008979">
    <property type="entry name" value="Galactose-bd-like_sf"/>
</dbReference>
<evidence type="ECO:0000259" key="5">
    <source>
        <dbReference type="Pfam" id="PF09092"/>
    </source>
</evidence>
<feature type="domain" description="Lyase catalytic" evidence="6">
    <location>
        <begin position="241"/>
        <end position="535"/>
    </location>
</feature>
<feature type="domain" description="Polysaccharide lyase family 8 central" evidence="3">
    <location>
        <begin position="600"/>
        <end position="854"/>
    </location>
</feature>
<dbReference type="Gene3D" id="2.60.120.430">
    <property type="entry name" value="Galactose-binding lectin"/>
    <property type="match status" value="1"/>
</dbReference>
<dbReference type="PANTHER" id="PTHR37322:SF3">
    <property type="entry name" value="CHONDROITIN SULFATE ABC EXOLYASE"/>
    <property type="match status" value="1"/>
</dbReference>
<sequence>MKRTAKIILNPVLLGAAVALFIPMIGSAYNTPVKSIESFEEGMPAGFSATGNLTLDTRRMKHGEQSVKWEWKGNDQIIFDTPIGYRKQRKLTEDSAALQHVDPTAVDILEPPHGFFMWIHNDEPRPQRIRFEFGRGDEVDCWFDYNLNFKGWRTVALNYDRGDMKGLPREDMTRLTINTPNTGSGTFFIDTIGLSVPMNPRTVNPNPQLPDIDPHARLVSQYEHCQYKFSKLTPTFNLEPLTDEIVADFRTLEKQAMPYWFPESDRATWNDSKIKGIEKKFAKLEIVRDGDNIYGRPLVFGNIMKEYFSETGIPKDELYDGIMSWRYDYCGTLFQIARAWEFTQSADNKAKLETMFMDVFDYGIDQGMAAGAGLGWIHHYAYIIREYIPALFVMREPLERHGRLDEAIKACKWFSGFNQVYREDLVYGYEGRKANDADDMQGLQTLRLVTPLLMKDSPEKARDLKHFSSFFSNVSTAYANALDETFKPDGTIFHHAGHAYGYGGRAIYGSVRTFDILKGTSFQASAAAAQRIKKCARTYFDGLFTKEKMTPKAFASIRFSNYKSAEQFADMLDLMGETYEPLDGFRSLPYTCVGLKRQSDDWMITARTHSKYVYPYESWGRDYFAFALFIANGYLDVAYPDSLDSLTPSEETWHEGIDWLRYPGTTSVRLPFEDIATRVGVVRDEGGEYLFSDQAFSGGVETSYGCGVQAFQFKGHDKYGLESFTGKKSWFFVGNKVVCLGSDIQSDIPGYPVETTLFQVPLSATNEPVLLGGRAVDKFPVMRQLKTKQPRWLIDNRGTGYYVPQGKLHLSRSVQTNPDPHDEGEVSGNFATAWFDHGKTPKDAEYEYVLVADADADQMKKFSRKPTVKVLQKDSSAHVVELSEEDATAYAVYAEKGAAFGEGFVKNVNKQSTFIVKREGKKLRLSVADPDLNIYDGQEDLLPDGTRGELSIYEREWFFWPSRPSKVQITLDGEWKIDELVTPMETVETQPRIISSKNGKTVVEVVCRDGLSAELLLSK</sequence>
<dbReference type="SUPFAM" id="SSF49863">
    <property type="entry name" value="Hyaluronate lyase-like, C-terminal domain"/>
    <property type="match status" value="1"/>
</dbReference>
<dbReference type="SUPFAM" id="SSF48230">
    <property type="entry name" value="Chondroitin AC/alginate lyase"/>
    <property type="match status" value="1"/>
</dbReference>
<evidence type="ECO:0000259" key="4">
    <source>
        <dbReference type="Pfam" id="PF02884"/>
    </source>
</evidence>
<dbReference type="Gene3D" id="2.60.220.10">
    <property type="entry name" value="Polysaccharide lyase family 8-like, C-terminal"/>
    <property type="match status" value="1"/>
</dbReference>
<dbReference type="InterPro" id="IPR004103">
    <property type="entry name" value="Lyase_8_C"/>
</dbReference>
<dbReference type="GO" id="GO:0030246">
    <property type="term" value="F:carbohydrate binding"/>
    <property type="evidence" value="ECO:0007669"/>
    <property type="project" value="InterPro"/>
</dbReference>
<dbReference type="InterPro" id="IPR011013">
    <property type="entry name" value="Gal_mutarotase_sf_dom"/>
</dbReference>
<name>A0A6C2UFI1_9BACT</name>
<comment type="similarity">
    <text evidence="1">Belongs to the polysaccharide lyase 8 family.</text>
</comment>
<evidence type="ECO:0000256" key="2">
    <source>
        <dbReference type="ARBA" id="ARBA00023239"/>
    </source>
</evidence>
<dbReference type="SUPFAM" id="SSF49785">
    <property type="entry name" value="Galactose-binding domain-like"/>
    <property type="match status" value="1"/>
</dbReference>
<evidence type="ECO:0000259" key="6">
    <source>
        <dbReference type="Pfam" id="PF09093"/>
    </source>
</evidence>
<dbReference type="InterPro" id="IPR015177">
    <property type="entry name" value="Lyase_catalyt"/>
</dbReference>
<keyword evidence="2 7" id="KW-0456">Lyase</keyword>
<reference evidence="7 8" key="1">
    <citation type="submission" date="2019-04" db="EMBL/GenBank/DDBJ databases">
        <authorList>
            <person name="Van Vliet M D."/>
        </authorList>
    </citation>
    <scope>NUCLEOTIDE SEQUENCE [LARGE SCALE GENOMIC DNA]</scope>
    <source>
        <strain evidence="7 8">F21</strain>
    </source>
</reference>
<evidence type="ECO:0000256" key="1">
    <source>
        <dbReference type="ARBA" id="ARBA00006699"/>
    </source>
</evidence>
<dbReference type="PANTHER" id="PTHR37322">
    <property type="match status" value="1"/>
</dbReference>
<dbReference type="InterPro" id="IPR008929">
    <property type="entry name" value="Chondroitin_lyas"/>
</dbReference>
<dbReference type="Gene3D" id="2.70.98.10">
    <property type="match status" value="1"/>
</dbReference>
<dbReference type="Pfam" id="PF02278">
    <property type="entry name" value="Lyase_8"/>
    <property type="match status" value="1"/>
</dbReference>
<dbReference type="AlphaFoldDB" id="A0A6C2UFI1"/>
<dbReference type="GO" id="GO:0005975">
    <property type="term" value="P:carbohydrate metabolic process"/>
    <property type="evidence" value="ECO:0007669"/>
    <property type="project" value="InterPro"/>
</dbReference>
<dbReference type="GO" id="GO:0005576">
    <property type="term" value="C:extracellular region"/>
    <property type="evidence" value="ECO:0007669"/>
    <property type="project" value="InterPro"/>
</dbReference>
<keyword evidence="8" id="KW-1185">Reference proteome</keyword>
<dbReference type="GO" id="GO:0006027">
    <property type="term" value="P:glycosaminoglycan catabolic process"/>
    <property type="evidence" value="ECO:0007669"/>
    <property type="project" value="InterPro"/>
</dbReference>
<evidence type="ECO:0000259" key="3">
    <source>
        <dbReference type="Pfam" id="PF02278"/>
    </source>
</evidence>
<dbReference type="Pfam" id="PF02884">
    <property type="entry name" value="Lyase_8_C"/>
    <property type="match status" value="1"/>
</dbReference>
<dbReference type="Pfam" id="PF09093">
    <property type="entry name" value="Lyase_catalyt"/>
    <property type="match status" value="1"/>
</dbReference>
<dbReference type="RefSeq" id="WP_136059692.1">
    <property type="nucleotide sequence ID" value="NZ_CAAHFH010000001.1"/>
</dbReference>
<organism evidence="7 8">
    <name type="scientific">Pontiella sulfatireligans</name>
    <dbReference type="NCBI Taxonomy" id="2750658"/>
    <lineage>
        <taxon>Bacteria</taxon>
        <taxon>Pseudomonadati</taxon>
        <taxon>Kiritimatiellota</taxon>
        <taxon>Kiritimatiellia</taxon>
        <taxon>Kiritimatiellales</taxon>
        <taxon>Pontiellaceae</taxon>
        <taxon>Pontiella</taxon>
    </lineage>
</organism>